<organism evidence="4 5">
    <name type="scientific">Fusarium ambrosium</name>
    <dbReference type="NCBI Taxonomy" id="131363"/>
    <lineage>
        <taxon>Eukaryota</taxon>
        <taxon>Fungi</taxon>
        <taxon>Dikarya</taxon>
        <taxon>Ascomycota</taxon>
        <taxon>Pezizomycotina</taxon>
        <taxon>Sordariomycetes</taxon>
        <taxon>Hypocreomycetidae</taxon>
        <taxon>Hypocreales</taxon>
        <taxon>Nectriaceae</taxon>
        <taxon>Fusarium</taxon>
        <taxon>Fusarium solani species complex</taxon>
    </lineage>
</organism>
<keyword evidence="1" id="KW-0040">ANK repeat</keyword>
<evidence type="ECO:0000256" key="3">
    <source>
        <dbReference type="SAM" id="Phobius"/>
    </source>
</evidence>
<dbReference type="Proteomes" id="UP000288429">
    <property type="component" value="Unassembled WGS sequence"/>
</dbReference>
<keyword evidence="5" id="KW-1185">Reference proteome</keyword>
<gene>
    <name evidence="4" type="ORF">CDV31_009252</name>
</gene>
<dbReference type="AlphaFoldDB" id="A0A428TVU6"/>
<dbReference type="InterPro" id="IPR036770">
    <property type="entry name" value="Ankyrin_rpt-contain_sf"/>
</dbReference>
<evidence type="ECO:0000313" key="4">
    <source>
        <dbReference type="EMBL" id="RSM06155.1"/>
    </source>
</evidence>
<keyword evidence="3" id="KW-1133">Transmembrane helix</keyword>
<keyword evidence="3" id="KW-0472">Membrane</keyword>
<accession>A0A428TVU6</accession>
<evidence type="ECO:0000256" key="1">
    <source>
        <dbReference type="PROSITE-ProRule" id="PRU00023"/>
    </source>
</evidence>
<dbReference type="Gene3D" id="1.25.40.20">
    <property type="entry name" value="Ankyrin repeat-containing domain"/>
    <property type="match status" value="1"/>
</dbReference>
<keyword evidence="3" id="KW-0812">Transmembrane</keyword>
<dbReference type="PROSITE" id="PS50297">
    <property type="entry name" value="ANK_REP_REGION"/>
    <property type="match status" value="1"/>
</dbReference>
<sequence>MNGLPDELTTTSTDSEVSGADPAGAMQVSSVGIRAVEQVLAIINSLRAFPQIQQSCNSLKEDWMIYQQYFRSAQVLVRSSGLNLPREVGYAVNWTLAENKDLTVDDIKILRNLKPLLNEAELDDRTTEIHAASKYAELNARDEDGNTPAMIALSLNNLPVLQALFEAGASLHFTNDHSQNILYFAARYTDASVLEYLNSLELEGINPELPDKSGDTPKDNLRWAMRTEDSELVSPLRRPCPATWTAFTQLYFGVQTRNLENDLNTLRQLRHSVEQSDWDASCIKLSTLISWKETCSQHRQVWQYQRILRVIEDGRRWDLAMKQIQIDVQDTICRLEFAQSVLAGFVDPFSGNTVQTEEIDEDLDTEPEGHSCCPTHQEPEGSGLSVETMVLVSTLPDLINLVFDKVPSFFEPPVPAGKTRVRWKCGCGDDLFDDFTETTPGSLDALRARLSDLNRTHNFGQKQGSSELQLVSSLGSWMKQTMCICLPPVARIESNEYRCAPAPKAELGYFPALGPRELLHYFKKPHDFEIPQRSYLNQIPKRACGQLRAAQDQAELGWGLHFEEGWHWKTIYFVMVALVAVLAMVFGIVWLVVKEDI</sequence>
<feature type="repeat" description="ANK" evidence="1">
    <location>
        <begin position="144"/>
        <end position="176"/>
    </location>
</feature>
<feature type="transmembrane region" description="Helical" evidence="3">
    <location>
        <begin position="571"/>
        <end position="593"/>
    </location>
</feature>
<protein>
    <submittedName>
        <fullName evidence="4">Uncharacterized protein</fullName>
    </submittedName>
</protein>
<reference evidence="4 5" key="1">
    <citation type="submission" date="2017-06" db="EMBL/GenBank/DDBJ databases">
        <title>Cmopartive genomic analysis of Ambrosia Fusariam Clade fungi.</title>
        <authorList>
            <person name="Stajich J.E."/>
            <person name="Carrillo J."/>
            <person name="Kijimoto T."/>
            <person name="Eskalen A."/>
            <person name="O'Donnell K."/>
            <person name="Kasson M."/>
        </authorList>
    </citation>
    <scope>NUCLEOTIDE SEQUENCE [LARGE SCALE GENOMIC DNA]</scope>
    <source>
        <strain evidence="4 5">NRRL 20438</strain>
    </source>
</reference>
<evidence type="ECO:0000256" key="2">
    <source>
        <dbReference type="SAM" id="MobiDB-lite"/>
    </source>
</evidence>
<evidence type="ECO:0000313" key="5">
    <source>
        <dbReference type="Proteomes" id="UP000288429"/>
    </source>
</evidence>
<dbReference type="EMBL" id="NIZV01000129">
    <property type="protein sequence ID" value="RSM06155.1"/>
    <property type="molecule type" value="Genomic_DNA"/>
</dbReference>
<name>A0A428TVU6_9HYPO</name>
<dbReference type="InterPro" id="IPR002110">
    <property type="entry name" value="Ankyrin_rpt"/>
</dbReference>
<proteinExistence type="predicted"/>
<dbReference type="PROSITE" id="PS50088">
    <property type="entry name" value="ANK_REPEAT"/>
    <property type="match status" value="1"/>
</dbReference>
<feature type="region of interest" description="Disordered" evidence="2">
    <location>
        <begin position="1"/>
        <end position="22"/>
    </location>
</feature>
<comment type="caution">
    <text evidence="4">The sequence shown here is derived from an EMBL/GenBank/DDBJ whole genome shotgun (WGS) entry which is preliminary data.</text>
</comment>
<dbReference type="SUPFAM" id="SSF48403">
    <property type="entry name" value="Ankyrin repeat"/>
    <property type="match status" value="1"/>
</dbReference>